<keyword evidence="5 10" id="KW-0812">Transmembrane</keyword>
<dbReference type="Gene3D" id="3.30.300.30">
    <property type="match status" value="1"/>
</dbReference>
<feature type="domain" description="Flagellar M-ring N-terminal" evidence="11">
    <location>
        <begin position="62"/>
        <end position="234"/>
    </location>
</feature>
<keyword evidence="6 10" id="KW-1133">Transmembrane helix</keyword>
<evidence type="ECO:0000259" key="12">
    <source>
        <dbReference type="Pfam" id="PF08345"/>
    </source>
</evidence>
<accession>A0A1M5U232</accession>
<dbReference type="Proteomes" id="UP000184139">
    <property type="component" value="Unassembled WGS sequence"/>
</dbReference>
<protein>
    <recommendedName>
        <fullName evidence="9">Flagellar M-ring protein</fullName>
    </recommendedName>
</protein>
<name>A0A1M5U232_9BACT</name>
<dbReference type="OrthoDB" id="9807026at2"/>
<organism evidence="13 14">
    <name type="scientific">Desulfofustis glycolicus DSM 9705</name>
    <dbReference type="NCBI Taxonomy" id="1121409"/>
    <lineage>
        <taxon>Bacteria</taxon>
        <taxon>Pseudomonadati</taxon>
        <taxon>Thermodesulfobacteriota</taxon>
        <taxon>Desulfobulbia</taxon>
        <taxon>Desulfobulbales</taxon>
        <taxon>Desulfocapsaceae</taxon>
        <taxon>Desulfofustis</taxon>
    </lineage>
</organism>
<dbReference type="GO" id="GO:0009431">
    <property type="term" value="C:bacterial-type flagellum basal body, MS ring"/>
    <property type="evidence" value="ECO:0007669"/>
    <property type="project" value="InterPro"/>
</dbReference>
<dbReference type="STRING" id="1121409.SAMN02745124_00959"/>
<keyword evidence="8 9" id="KW-0975">Bacterial flagellum</keyword>
<feature type="transmembrane region" description="Helical" evidence="10">
    <location>
        <begin position="39"/>
        <end position="57"/>
    </location>
</feature>
<dbReference type="PANTHER" id="PTHR30046">
    <property type="entry name" value="FLAGELLAR M-RING PROTEIN"/>
    <property type="match status" value="1"/>
</dbReference>
<dbReference type="PIRSF" id="PIRSF004862">
    <property type="entry name" value="FliF"/>
    <property type="match status" value="1"/>
</dbReference>
<dbReference type="RefSeq" id="WP_073373757.1">
    <property type="nucleotide sequence ID" value="NZ_FQXS01000004.1"/>
</dbReference>
<evidence type="ECO:0000313" key="14">
    <source>
        <dbReference type="Proteomes" id="UP000184139"/>
    </source>
</evidence>
<dbReference type="PRINTS" id="PR01009">
    <property type="entry name" value="FLGMRINGFLIF"/>
</dbReference>
<dbReference type="Pfam" id="PF01514">
    <property type="entry name" value="YscJ_FliF"/>
    <property type="match status" value="1"/>
</dbReference>
<dbReference type="EMBL" id="FQXS01000004">
    <property type="protein sequence ID" value="SHH57049.1"/>
    <property type="molecule type" value="Genomic_DNA"/>
</dbReference>
<evidence type="ECO:0000256" key="3">
    <source>
        <dbReference type="ARBA" id="ARBA00007971"/>
    </source>
</evidence>
<comment type="function">
    <text evidence="9">The M ring may be actively involved in energy transduction.</text>
</comment>
<dbReference type="InterPro" id="IPR043427">
    <property type="entry name" value="YscJ/FliF"/>
</dbReference>
<proteinExistence type="inferred from homology"/>
<reference evidence="13 14" key="1">
    <citation type="submission" date="2016-11" db="EMBL/GenBank/DDBJ databases">
        <authorList>
            <person name="Jaros S."/>
            <person name="Januszkiewicz K."/>
            <person name="Wedrychowicz H."/>
        </authorList>
    </citation>
    <scope>NUCLEOTIDE SEQUENCE [LARGE SCALE GENOMIC DNA]</scope>
    <source>
        <strain evidence="13 14">DSM 9705</strain>
    </source>
</reference>
<evidence type="ECO:0000256" key="5">
    <source>
        <dbReference type="ARBA" id="ARBA00022692"/>
    </source>
</evidence>
<keyword evidence="7 10" id="KW-0472">Membrane</keyword>
<sequence>MATEQPTTDVTTAGDTLPAKPERKRLIDLIRAWPLRRKIALGSLAVIGVSVLLLLILQARVSDYQLLYANLAEADAGSVVTWLKNQKIPYQLKNNGRDIWIGADKIYETRLDLAANGLPSGGDVGFEVFDKQSFALTDYVQKVNYTRALQGELARTITSLAPVEATRVHLAIPEKRLFKNQQQQPSASVIVTLLPGKQLDPSQVQGIVHLVSGSVTGLEPELVKVIDANGRVLDLDEKPDQDDILSADMLAFQQEVEHRLQMRAQDLLDTVMGMNKAMVRVTATLDFAKVEQTQEVFDADDPVVRSEQINTETSGTQTTGGIPGVQSNLQGPGTIEGEGTTPFQKSSRTTNYEISKTISRIVNPVGTIRNLSVSILVADREITGEDGTISSEPLAEEELASIENMVASALGLIPERGDRINVVSMPFTEPTPAEMVAERLPAGLFYQFLPALKIGLLAFAILLCYLFLIRPIVKTMRGDLVEHYKTVEELERERLDMIKSQHEAEMAEKPVPEEDYIIALRRDAMRNPAPTAFIIKNWIQEV</sequence>
<keyword evidence="13" id="KW-0966">Cell projection</keyword>
<evidence type="ECO:0000256" key="1">
    <source>
        <dbReference type="ARBA" id="ARBA00004117"/>
    </source>
</evidence>
<keyword evidence="14" id="KW-1185">Reference proteome</keyword>
<evidence type="ECO:0000256" key="4">
    <source>
        <dbReference type="ARBA" id="ARBA00022475"/>
    </source>
</evidence>
<dbReference type="PANTHER" id="PTHR30046:SF0">
    <property type="entry name" value="FLAGELLAR M-RING PROTEIN"/>
    <property type="match status" value="1"/>
</dbReference>
<comment type="subcellular location">
    <subcellularLocation>
        <location evidence="1 9">Bacterial flagellum basal body</location>
    </subcellularLocation>
    <subcellularLocation>
        <location evidence="2">Cell membrane</location>
        <topology evidence="2">Multi-pass membrane protein</topology>
    </subcellularLocation>
</comment>
<evidence type="ECO:0000259" key="11">
    <source>
        <dbReference type="Pfam" id="PF01514"/>
    </source>
</evidence>
<keyword evidence="4" id="KW-1003">Cell membrane</keyword>
<feature type="domain" description="Flagellar M-ring C-terminal" evidence="12">
    <location>
        <begin position="268"/>
        <end position="427"/>
    </location>
</feature>
<gene>
    <name evidence="13" type="ORF">SAMN02745124_00959</name>
</gene>
<evidence type="ECO:0000256" key="10">
    <source>
        <dbReference type="SAM" id="Phobius"/>
    </source>
</evidence>
<dbReference type="GO" id="GO:0071973">
    <property type="term" value="P:bacterial-type flagellum-dependent cell motility"/>
    <property type="evidence" value="ECO:0007669"/>
    <property type="project" value="InterPro"/>
</dbReference>
<dbReference type="InterPro" id="IPR000067">
    <property type="entry name" value="FlgMring_FliF"/>
</dbReference>
<dbReference type="AlphaFoldDB" id="A0A1M5U232"/>
<evidence type="ECO:0000256" key="9">
    <source>
        <dbReference type="PIRNR" id="PIRNR004862"/>
    </source>
</evidence>
<keyword evidence="13" id="KW-0969">Cilium</keyword>
<dbReference type="InterPro" id="IPR006182">
    <property type="entry name" value="FliF_N_dom"/>
</dbReference>
<dbReference type="Pfam" id="PF08345">
    <property type="entry name" value="YscJ_FliF_C"/>
    <property type="match status" value="1"/>
</dbReference>
<keyword evidence="13" id="KW-0282">Flagellum</keyword>
<dbReference type="GO" id="GO:0003774">
    <property type="term" value="F:cytoskeletal motor activity"/>
    <property type="evidence" value="ECO:0007669"/>
    <property type="project" value="InterPro"/>
</dbReference>
<evidence type="ECO:0000256" key="8">
    <source>
        <dbReference type="ARBA" id="ARBA00023143"/>
    </source>
</evidence>
<dbReference type="GO" id="GO:0005886">
    <property type="term" value="C:plasma membrane"/>
    <property type="evidence" value="ECO:0007669"/>
    <property type="project" value="UniProtKB-SubCell"/>
</dbReference>
<feature type="transmembrane region" description="Helical" evidence="10">
    <location>
        <begin position="444"/>
        <end position="468"/>
    </location>
</feature>
<evidence type="ECO:0000313" key="13">
    <source>
        <dbReference type="EMBL" id="SHH57049.1"/>
    </source>
</evidence>
<comment type="similarity">
    <text evidence="3 9">Belongs to the FliF family.</text>
</comment>
<dbReference type="InterPro" id="IPR045851">
    <property type="entry name" value="AMP-bd_C_sf"/>
</dbReference>
<dbReference type="InterPro" id="IPR013556">
    <property type="entry name" value="Flag_M-ring_C"/>
</dbReference>
<evidence type="ECO:0000256" key="6">
    <source>
        <dbReference type="ARBA" id="ARBA00022989"/>
    </source>
</evidence>
<dbReference type="NCBIfam" id="TIGR00206">
    <property type="entry name" value="fliF"/>
    <property type="match status" value="1"/>
</dbReference>
<evidence type="ECO:0000256" key="2">
    <source>
        <dbReference type="ARBA" id="ARBA00004651"/>
    </source>
</evidence>
<evidence type="ECO:0000256" key="7">
    <source>
        <dbReference type="ARBA" id="ARBA00023136"/>
    </source>
</evidence>